<comment type="subcellular location">
    <subcellularLocation>
        <location evidence="1">Cell membrane</location>
        <topology evidence="1">Multi-pass membrane protein</topology>
    </subcellularLocation>
</comment>
<dbReference type="InterPro" id="IPR005829">
    <property type="entry name" value="Sugar_transporter_CS"/>
</dbReference>
<keyword evidence="6 9" id="KW-0472">Membrane</keyword>
<proteinExistence type="inferred from homology"/>
<dbReference type="PANTHER" id="PTHR43791:SF39">
    <property type="entry name" value="TRANSPORTER LIZ1_SEO1, PUTATIVE (AFU_ORTHOLOGUE AFUA_3G00980)-RELATED"/>
    <property type="match status" value="1"/>
</dbReference>
<gene>
    <name evidence="11" type="ORF">CLUP02_16210</name>
</gene>
<dbReference type="GeneID" id="73350144"/>
<dbReference type="InterPro" id="IPR036259">
    <property type="entry name" value="MFS_trans_sf"/>
</dbReference>
<dbReference type="GO" id="GO:0022857">
    <property type="term" value="F:transmembrane transporter activity"/>
    <property type="evidence" value="ECO:0007669"/>
    <property type="project" value="InterPro"/>
</dbReference>
<feature type="transmembrane region" description="Helical" evidence="9">
    <location>
        <begin position="261"/>
        <end position="278"/>
    </location>
</feature>
<name>A0A9Q8WPY3_9PEZI</name>
<dbReference type="Proteomes" id="UP000830671">
    <property type="component" value="Chromosome 9"/>
</dbReference>
<protein>
    <submittedName>
        <fullName evidence="11">Major facilitator superfamily transporter</fullName>
    </submittedName>
</protein>
<dbReference type="InterPro" id="IPR011701">
    <property type="entry name" value="MFS"/>
</dbReference>
<keyword evidence="5 9" id="KW-1133">Transmembrane helix</keyword>
<feature type="transmembrane region" description="Helical" evidence="9">
    <location>
        <begin position="354"/>
        <end position="375"/>
    </location>
</feature>
<feature type="transmembrane region" description="Helical" evidence="9">
    <location>
        <begin position="426"/>
        <end position="445"/>
    </location>
</feature>
<dbReference type="FunFam" id="1.20.1250.20:FF:000065">
    <property type="entry name" value="Putative MFS pantothenate transporter"/>
    <property type="match status" value="1"/>
</dbReference>
<feature type="transmembrane region" description="Helical" evidence="9">
    <location>
        <begin position="520"/>
        <end position="540"/>
    </location>
</feature>
<evidence type="ECO:0000256" key="2">
    <source>
        <dbReference type="ARBA" id="ARBA00022448"/>
    </source>
</evidence>
<feature type="compositionally biased region" description="Polar residues" evidence="8">
    <location>
        <begin position="8"/>
        <end position="17"/>
    </location>
</feature>
<dbReference type="RefSeq" id="XP_049152281.1">
    <property type="nucleotide sequence ID" value="XM_049295134.1"/>
</dbReference>
<evidence type="ECO:0000256" key="9">
    <source>
        <dbReference type="SAM" id="Phobius"/>
    </source>
</evidence>
<evidence type="ECO:0000313" key="11">
    <source>
        <dbReference type="EMBL" id="UQC90680.1"/>
    </source>
</evidence>
<dbReference type="PROSITE" id="PS00216">
    <property type="entry name" value="SUGAR_TRANSPORT_1"/>
    <property type="match status" value="1"/>
</dbReference>
<dbReference type="GO" id="GO:0005886">
    <property type="term" value="C:plasma membrane"/>
    <property type="evidence" value="ECO:0007669"/>
    <property type="project" value="UniProtKB-SubCell"/>
</dbReference>
<evidence type="ECO:0000256" key="8">
    <source>
        <dbReference type="SAM" id="MobiDB-lite"/>
    </source>
</evidence>
<organism evidence="11 12">
    <name type="scientific">Colletotrichum lupini</name>
    <dbReference type="NCBI Taxonomy" id="145971"/>
    <lineage>
        <taxon>Eukaryota</taxon>
        <taxon>Fungi</taxon>
        <taxon>Dikarya</taxon>
        <taxon>Ascomycota</taxon>
        <taxon>Pezizomycotina</taxon>
        <taxon>Sordariomycetes</taxon>
        <taxon>Hypocreomycetidae</taxon>
        <taxon>Glomerellales</taxon>
        <taxon>Glomerellaceae</taxon>
        <taxon>Colletotrichum</taxon>
        <taxon>Colletotrichum acutatum species complex</taxon>
    </lineage>
</organism>
<evidence type="ECO:0000259" key="10">
    <source>
        <dbReference type="PROSITE" id="PS50850"/>
    </source>
</evidence>
<evidence type="ECO:0000256" key="3">
    <source>
        <dbReference type="ARBA" id="ARBA00022475"/>
    </source>
</evidence>
<reference evidence="11" key="1">
    <citation type="journal article" date="2021" name="Mol. Plant Microbe Interact.">
        <title>Complete Genome Sequence of the Plant-Pathogenic Fungus Colletotrichum lupini.</title>
        <authorList>
            <person name="Baroncelli R."/>
            <person name="Pensec F."/>
            <person name="Da Lio D."/>
            <person name="Boufleur T."/>
            <person name="Vicente I."/>
            <person name="Sarrocco S."/>
            <person name="Picot A."/>
            <person name="Baraldi E."/>
            <person name="Sukno S."/>
            <person name="Thon M."/>
            <person name="Le Floch G."/>
        </authorList>
    </citation>
    <scope>NUCLEOTIDE SEQUENCE</scope>
    <source>
        <strain evidence="11">IMI 504893</strain>
    </source>
</reference>
<dbReference type="FunFam" id="1.20.1250.20:FF:000386">
    <property type="entry name" value="MFS general substrate transporter"/>
    <property type="match status" value="1"/>
</dbReference>
<feature type="transmembrane region" description="Helical" evidence="9">
    <location>
        <begin position="321"/>
        <end position="342"/>
    </location>
</feature>
<evidence type="ECO:0000256" key="7">
    <source>
        <dbReference type="ARBA" id="ARBA00037968"/>
    </source>
</evidence>
<evidence type="ECO:0000256" key="1">
    <source>
        <dbReference type="ARBA" id="ARBA00004651"/>
    </source>
</evidence>
<feature type="transmembrane region" description="Helical" evidence="9">
    <location>
        <begin position="590"/>
        <end position="609"/>
    </location>
</feature>
<dbReference type="PANTHER" id="PTHR43791">
    <property type="entry name" value="PERMEASE-RELATED"/>
    <property type="match status" value="1"/>
</dbReference>
<evidence type="ECO:0000256" key="4">
    <source>
        <dbReference type="ARBA" id="ARBA00022692"/>
    </source>
</evidence>
<keyword evidence="2" id="KW-0813">Transport</keyword>
<dbReference type="Gene3D" id="1.20.1250.20">
    <property type="entry name" value="MFS general substrate transporter like domains"/>
    <property type="match status" value="2"/>
</dbReference>
<feature type="region of interest" description="Disordered" evidence="8">
    <location>
        <begin position="1"/>
        <end position="33"/>
    </location>
</feature>
<dbReference type="SUPFAM" id="SSF103473">
    <property type="entry name" value="MFS general substrate transporter"/>
    <property type="match status" value="1"/>
</dbReference>
<dbReference type="Pfam" id="PF07690">
    <property type="entry name" value="MFS_1"/>
    <property type="match status" value="1"/>
</dbReference>
<feature type="transmembrane region" description="Helical" evidence="9">
    <location>
        <begin position="237"/>
        <end position="254"/>
    </location>
</feature>
<keyword evidence="3" id="KW-1003">Cell membrane</keyword>
<feature type="transmembrane region" description="Helical" evidence="9">
    <location>
        <begin position="552"/>
        <end position="570"/>
    </location>
</feature>
<dbReference type="KEGG" id="clup:CLUP02_16210"/>
<feature type="transmembrane region" description="Helical" evidence="9">
    <location>
        <begin position="496"/>
        <end position="514"/>
    </location>
</feature>
<evidence type="ECO:0000256" key="5">
    <source>
        <dbReference type="ARBA" id="ARBA00022989"/>
    </source>
</evidence>
<sequence length="649" mass="72723">MNFDYKESLSTGTSPTETSKRGKDTRPLPDTTSEGKKILFSMALCSPSMLEETTADVVLDPCIEGGICYDKESPAQVQSSLLPETLHLLGLDHRPWARLEFSCDRATRSNLVIAAARTRMAPHLDTNAANAIKTVDPTNRSQIKDGISTTSVAAETDTKPEPPQQPEFAGWFHWHEPGTSPEEKKLIFKLDWFLLSFSCLMFFIKQLDQNNISNAYVSGMSEELNFGPGNELSWMNTYFNIGTIIGGSFANLIITVVRPRFWLTGCLCTWSLFVLFLFKCQTATQFYVLRFFIGLFESAAWPGVMYVLGSWYRKSELSRRSGLFVMSGVLGQMFSGYLQSALYSGMGGKGGLSAWRWLFVFDFILAIPVVIYGVICFPDTPHTTKAFYLSDWEKQRARERIEEEGRKPVGKMNWSVIARVFGSWQVYAFTAAYSFWTLTCGSYIIQYFTLYLKSTKLYTVPEINNIPTCVGAINFVFMVSTGYVSDKIGRRGPVCFAVGCLLTFVYAVLAAWSVPHMLRMAVFILAGCYGCYTPLLAGWANEACGGDQQKRAFVLGFMVSVGQAVVIPFQQLQMPSGQAPAFAKTHGWKSALAFVVALTVWTGVGLPLLQRWRESRVKFSTHEMQSFEAINYIDVISRWWISWGINLGV</sequence>
<dbReference type="AlphaFoldDB" id="A0A9Q8WPY3"/>
<feature type="transmembrane region" description="Helical" evidence="9">
    <location>
        <begin position="465"/>
        <end position="484"/>
    </location>
</feature>
<feature type="domain" description="Major facilitator superfamily (MFS) profile" evidence="10">
    <location>
        <begin position="194"/>
        <end position="649"/>
    </location>
</feature>
<comment type="similarity">
    <text evidence="7">Belongs to the major facilitator superfamily. Allantoate permease family.</text>
</comment>
<feature type="transmembrane region" description="Helical" evidence="9">
    <location>
        <begin position="284"/>
        <end position="309"/>
    </location>
</feature>
<evidence type="ECO:0000256" key="6">
    <source>
        <dbReference type="ARBA" id="ARBA00023136"/>
    </source>
</evidence>
<dbReference type="EMBL" id="CP019481">
    <property type="protein sequence ID" value="UQC90680.1"/>
    <property type="molecule type" value="Genomic_DNA"/>
</dbReference>
<keyword evidence="4 9" id="KW-0812">Transmembrane</keyword>
<keyword evidence="12" id="KW-1185">Reference proteome</keyword>
<dbReference type="InterPro" id="IPR020846">
    <property type="entry name" value="MFS_dom"/>
</dbReference>
<accession>A0A9Q8WPY3</accession>
<evidence type="ECO:0000313" key="12">
    <source>
        <dbReference type="Proteomes" id="UP000830671"/>
    </source>
</evidence>
<dbReference type="PROSITE" id="PS50850">
    <property type="entry name" value="MFS"/>
    <property type="match status" value="1"/>
</dbReference>
<feature type="compositionally biased region" description="Basic and acidic residues" evidence="8">
    <location>
        <begin position="18"/>
        <end position="33"/>
    </location>
</feature>